<proteinExistence type="predicted"/>
<protein>
    <submittedName>
        <fullName evidence="1">Unannotated protein</fullName>
    </submittedName>
</protein>
<name>A0A6J7DNU2_9ZZZZ</name>
<accession>A0A6J7DNU2</accession>
<reference evidence="1" key="1">
    <citation type="submission" date="2020-05" db="EMBL/GenBank/DDBJ databases">
        <authorList>
            <person name="Chiriac C."/>
            <person name="Salcher M."/>
            <person name="Ghai R."/>
            <person name="Kavagutti S V."/>
        </authorList>
    </citation>
    <scope>NUCLEOTIDE SEQUENCE</scope>
</reference>
<organism evidence="1">
    <name type="scientific">freshwater metagenome</name>
    <dbReference type="NCBI Taxonomy" id="449393"/>
    <lineage>
        <taxon>unclassified sequences</taxon>
        <taxon>metagenomes</taxon>
        <taxon>ecological metagenomes</taxon>
    </lineage>
</organism>
<dbReference type="AlphaFoldDB" id="A0A6J7DNU2"/>
<evidence type="ECO:0000313" key="1">
    <source>
        <dbReference type="EMBL" id="CAB4872196.1"/>
    </source>
</evidence>
<dbReference type="EMBL" id="CAFBLK010000159">
    <property type="protein sequence ID" value="CAB4872196.1"/>
    <property type="molecule type" value="Genomic_DNA"/>
</dbReference>
<sequence length="95" mass="9967">MNSVNPGMTDTNILNEETKEMFRAADFPLMTAEHIAGAVATIIETGNYGECWVCQPGRDPEPYRFGSAPGPRGGATGVIPPVVASSKWATGGPNS</sequence>
<gene>
    <name evidence="1" type="ORF">UFOPK3317_00950</name>
</gene>